<evidence type="ECO:0000313" key="1">
    <source>
        <dbReference type="EMBL" id="CRY97183.1"/>
    </source>
</evidence>
<name>A0A0H5Q5M1_9ZZZZ</name>
<sequence length="211" mass="24052">MLVIRFGDEIITNSGPQGSSVPQGSPGCYTTKAPKQEPVVSQAAQFTKLIAECESLNASLAAGQWWYLVFKPFDDSYAEYRSFFESGQFPNWCRDKLRAKGDLLYSVEKLASKHHVNMLVYSSHDLTDYHDYSWSGYCKVYATPCFDFGGITEYIFKEAKLRTFLPFVDYYIPKPKAHSAAREPKGEPYASWRPRVIIDWSKVPISSWQPA</sequence>
<proteinExistence type="predicted"/>
<organism evidence="1">
    <name type="scientific">uncultured prokaryote</name>
    <dbReference type="NCBI Taxonomy" id="198431"/>
    <lineage>
        <taxon>unclassified sequences</taxon>
        <taxon>environmental samples</taxon>
    </lineage>
</organism>
<dbReference type="AlphaFoldDB" id="A0A0H5Q5M1"/>
<dbReference type="EMBL" id="LN853957">
    <property type="protein sequence ID" value="CRY97183.1"/>
    <property type="molecule type" value="Genomic_DNA"/>
</dbReference>
<accession>A0A0H5Q5M1</accession>
<protein>
    <submittedName>
        <fullName evidence="1">Uncharacterized protein</fullName>
    </submittedName>
</protein>
<reference evidence="1" key="1">
    <citation type="submission" date="2015-06" db="EMBL/GenBank/DDBJ databases">
        <authorList>
            <person name="Joergensen T."/>
        </authorList>
    </citation>
    <scope>NUCLEOTIDE SEQUENCE</scope>
    <source>
        <strain evidence="1">RGFK1407</strain>
    </source>
</reference>
<reference evidence="1" key="2">
    <citation type="submission" date="2015-07" db="EMBL/GenBank/DDBJ databases">
        <title>Plasmids, circular viruses and viroids from rat gut.</title>
        <authorList>
            <person name="Jorgensen T.J."/>
            <person name="Hansen M.A."/>
            <person name="Xu Z."/>
            <person name="Tabak M.A."/>
            <person name="Sorensen S.J."/>
            <person name="Hansen L.H."/>
        </authorList>
    </citation>
    <scope>NUCLEOTIDE SEQUENCE</scope>
    <source>
        <strain evidence="1">RGFK1407</strain>
    </source>
</reference>